<protein>
    <submittedName>
        <fullName evidence="1">Proximal tail sheath stabilization</fullName>
    </submittedName>
</protein>
<gene>
    <name evidence="1" type="primary">gp15</name>
    <name evidence="1" type="ORF">SSM2_105</name>
</gene>
<dbReference type="RefSeq" id="YP_004322261.1">
    <property type="nucleotide sequence ID" value="NC_015279.1"/>
</dbReference>
<sequence length="333" mass="37340">MFEYFYNEILRRTIISFGTLFNSITIKQTNSDDNVVSAVRVPLAYGPTQKFLARLEQSPDLNKSTAMTLPRMSFEFTGLTYDPSRKVSTTQQYTVKDPDDGSESKKVYMPVPYNMQFELSIMTKLNDDALQIVEQILPYFQPAYSLSVELVESIKEKRDIPVILENITMQDDYEGDYTTRRVLLYTMRFTAKTYLFGPVSSATKDIIKKSTVSYLTGTDTTNTVRELTYSVVPRATKNYTGDATTTLSADITKTLKTFEVEDSSGLTAKTYIDIEGEQIFIKSITGNKITVLRGQDGSTITEHLRGAPVHVINAADNALIEEGDDFGFSGTIS</sequence>
<dbReference type="Gene3D" id="3.30.2000.40">
    <property type="entry name" value="Myoviridae tail sheath stabiliser"/>
    <property type="match status" value="1"/>
</dbReference>
<dbReference type="Pfam" id="PF16724">
    <property type="entry name" value="T4-gp15_tss"/>
    <property type="match status" value="1"/>
</dbReference>
<dbReference type="InterPro" id="IPR038553">
    <property type="entry name" value="T4-gp15_tss_sf"/>
</dbReference>
<accession>E3SIZ9</accession>
<reference evidence="1 2" key="1">
    <citation type="journal article" date="2010" name="Environ. Microbiol.">
        <title>Genomic analysis of oceanic cyanobacterial myoviruses compared with T4-like myoviruses from diverse hosts and environments.</title>
        <authorList>
            <person name="Sullivan M.B."/>
            <person name="Huang K.H."/>
            <person name="Ignacio-Espinoza J.C."/>
            <person name="Berlin A.M."/>
            <person name="Kelly L."/>
            <person name="Weigele P.R."/>
            <person name="DeFrancesco A.S."/>
            <person name="Kern S.E."/>
            <person name="Thompson L.R."/>
            <person name="Young S."/>
            <person name="Yandava C."/>
            <person name="Fu R."/>
            <person name="Krastins B."/>
            <person name="Chase M."/>
            <person name="Sarracino D."/>
            <person name="Osburne M.S."/>
            <person name="Henn M.R."/>
            <person name="Chisholm S.W."/>
        </authorList>
    </citation>
    <scope>NUCLEOTIDE SEQUENCE [LARGE SCALE GENOMIC DNA]</scope>
    <source>
        <strain evidence="1">8017-1</strain>
    </source>
</reference>
<dbReference type="KEGG" id="vg:10326737"/>
<dbReference type="Proteomes" id="UP000006524">
    <property type="component" value="Segment"/>
</dbReference>
<evidence type="ECO:0000313" key="1">
    <source>
        <dbReference type="EMBL" id="ADO97447.1"/>
    </source>
</evidence>
<proteinExistence type="predicted"/>
<name>E3SIZ9_9CAUD</name>
<dbReference type="GeneID" id="10326737"/>
<dbReference type="InterPro" id="IPR031997">
    <property type="entry name" value="T4-gp15_tss"/>
</dbReference>
<dbReference type="OrthoDB" id="5632at10239"/>
<dbReference type="EMBL" id="GU071095">
    <property type="protein sequence ID" value="ADO97447.1"/>
    <property type="molecule type" value="Genomic_DNA"/>
</dbReference>
<keyword evidence="2" id="KW-1185">Reference proteome</keyword>
<evidence type="ECO:0000313" key="2">
    <source>
        <dbReference type="Proteomes" id="UP000006524"/>
    </source>
</evidence>
<organism evidence="1 2">
    <name type="scientific">Synechococcus phage S-SM2</name>
    <dbReference type="NCBI Taxonomy" id="444860"/>
    <lineage>
        <taxon>Viruses</taxon>
        <taxon>Duplodnaviria</taxon>
        <taxon>Heunggongvirae</taxon>
        <taxon>Uroviricota</taxon>
        <taxon>Caudoviricetes</taxon>
        <taxon>Pantevenvirales</taxon>
        <taxon>Kyanoviridae</taxon>
        <taxon>Nilusvirus</taxon>
        <taxon>Nilusvirus ssm2</taxon>
    </lineage>
</organism>